<dbReference type="Pfam" id="PF10686">
    <property type="entry name" value="YAcAr"/>
    <property type="match status" value="1"/>
</dbReference>
<dbReference type="AlphaFoldDB" id="Q2G402"/>
<feature type="domain" description="YspA cpYpsA-related SLOG" evidence="1">
    <location>
        <begin position="1"/>
        <end position="66"/>
    </location>
</feature>
<dbReference type="Proteomes" id="UP000009134">
    <property type="component" value="Chromosome"/>
</dbReference>
<evidence type="ECO:0000313" key="2">
    <source>
        <dbReference type="EMBL" id="ABD27421.1"/>
    </source>
</evidence>
<dbReference type="eggNOG" id="COG0137">
    <property type="taxonomic scope" value="Bacteria"/>
</dbReference>
<keyword evidence="3" id="KW-1185">Reference proteome</keyword>
<dbReference type="HOGENOM" id="CLU_144704_1_0_5"/>
<evidence type="ECO:0000259" key="1">
    <source>
        <dbReference type="Pfam" id="PF10686"/>
    </source>
</evidence>
<reference evidence="3" key="1">
    <citation type="submission" date="2006-01" db="EMBL/GenBank/DDBJ databases">
        <title>Complete sequence of Novosphingobium aromaticivorans DSM 12444.</title>
        <authorList>
            <consortium name="US DOE Joint Genome Institute"/>
            <person name="Copeland A."/>
            <person name="Lucas S."/>
            <person name="Lapidus A."/>
            <person name="Barry K."/>
            <person name="Detter J.C."/>
            <person name="Glavina T."/>
            <person name="Hammon N."/>
            <person name="Israni S."/>
            <person name="Pitluck S."/>
            <person name="Chain P."/>
            <person name="Malfatti S."/>
            <person name="Shin M."/>
            <person name="Vergez L."/>
            <person name="Schmutz J."/>
            <person name="Larimer F."/>
            <person name="Land M."/>
            <person name="Kyrpides N."/>
            <person name="Ivanova N."/>
            <person name="Fredrickson J."/>
            <person name="Balkwill D."/>
            <person name="Romine M.F."/>
            <person name="Richardson P."/>
        </authorList>
    </citation>
    <scope>NUCLEOTIDE SEQUENCE [LARGE SCALE GENOMIC DNA]</scope>
    <source>
        <strain evidence="3">ATCC 700278 / DSM 12444 / CCUG 56034 / CIP 105152 / NBRC 16084 / F199</strain>
    </source>
</reference>
<dbReference type="RefSeq" id="WP_011446625.1">
    <property type="nucleotide sequence ID" value="NC_007794.1"/>
</dbReference>
<dbReference type="EMBL" id="CP000248">
    <property type="protein sequence ID" value="ABD27421.1"/>
    <property type="molecule type" value="Genomic_DNA"/>
</dbReference>
<proteinExistence type="predicted"/>
<dbReference type="STRING" id="279238.Saro_2986"/>
<organism evidence="2 3">
    <name type="scientific">Novosphingobium aromaticivorans (strain ATCC 700278 / DSM 12444 / CCUG 56034 / CIP 105152 / NBRC 16084 / F199)</name>
    <dbReference type="NCBI Taxonomy" id="279238"/>
    <lineage>
        <taxon>Bacteria</taxon>
        <taxon>Pseudomonadati</taxon>
        <taxon>Pseudomonadota</taxon>
        <taxon>Alphaproteobacteria</taxon>
        <taxon>Sphingomonadales</taxon>
        <taxon>Sphingomonadaceae</taxon>
        <taxon>Novosphingobium</taxon>
    </lineage>
</organism>
<dbReference type="InterPro" id="IPR019627">
    <property type="entry name" value="YAcAr"/>
</dbReference>
<gene>
    <name evidence="2" type="ordered locus">Saro_2986</name>
</gene>
<dbReference type="KEGG" id="nar:Saro_2986"/>
<evidence type="ECO:0000313" key="3">
    <source>
        <dbReference type="Proteomes" id="UP000009134"/>
    </source>
</evidence>
<protein>
    <recommendedName>
        <fullName evidence="1">YspA cpYpsA-related SLOG domain-containing protein</fullName>
    </recommendedName>
</protein>
<sequence>MKIVVTGGRDFGDFALVTRALSAVHRKHGITALIQGGADGADRLCAEWGWDNGIPVATFNADWKTHGKRAGPLRNQRMIDEGTPDAAIAFPGGRGTADMLGRLQAAGIPTWDLRNHR</sequence>
<accession>Q2G402</accession>
<name>Q2G402_NOVAD</name>
<dbReference type="SUPFAM" id="SSF102405">
    <property type="entry name" value="MCP/YpsA-like"/>
    <property type="match status" value="1"/>
</dbReference>